<name>A0A5N0TG20_9GAMM</name>
<evidence type="ECO:0000256" key="1">
    <source>
        <dbReference type="ARBA" id="ARBA00023015"/>
    </source>
</evidence>
<comment type="caution">
    <text evidence="5">The sequence shown here is derived from an EMBL/GenBank/DDBJ whole genome shotgun (WGS) entry which is preliminary data.</text>
</comment>
<proteinExistence type="predicted"/>
<dbReference type="PROSITE" id="PS01124">
    <property type="entry name" value="HTH_ARAC_FAMILY_2"/>
    <property type="match status" value="1"/>
</dbReference>
<evidence type="ECO:0000256" key="3">
    <source>
        <dbReference type="ARBA" id="ARBA00023163"/>
    </source>
</evidence>
<dbReference type="PANTHER" id="PTHR47893:SF1">
    <property type="entry name" value="REGULATORY PROTEIN PCHR"/>
    <property type="match status" value="1"/>
</dbReference>
<dbReference type="RefSeq" id="WP_150862375.1">
    <property type="nucleotide sequence ID" value="NZ_VYXP01000001.1"/>
</dbReference>
<dbReference type="InterPro" id="IPR009057">
    <property type="entry name" value="Homeodomain-like_sf"/>
</dbReference>
<dbReference type="GO" id="GO:0043565">
    <property type="term" value="F:sequence-specific DNA binding"/>
    <property type="evidence" value="ECO:0007669"/>
    <property type="project" value="InterPro"/>
</dbReference>
<dbReference type="GO" id="GO:0003700">
    <property type="term" value="F:DNA-binding transcription factor activity"/>
    <property type="evidence" value="ECO:0007669"/>
    <property type="project" value="InterPro"/>
</dbReference>
<evidence type="ECO:0000313" key="6">
    <source>
        <dbReference type="Proteomes" id="UP000325372"/>
    </source>
</evidence>
<gene>
    <name evidence="5" type="ORF">F3N42_00295</name>
</gene>
<dbReference type="Pfam" id="PF12833">
    <property type="entry name" value="HTH_18"/>
    <property type="match status" value="1"/>
</dbReference>
<evidence type="ECO:0000256" key="2">
    <source>
        <dbReference type="ARBA" id="ARBA00023125"/>
    </source>
</evidence>
<evidence type="ECO:0000313" key="5">
    <source>
        <dbReference type="EMBL" id="KAA9134025.1"/>
    </source>
</evidence>
<reference evidence="5 6" key="1">
    <citation type="submission" date="2019-09" db="EMBL/GenBank/DDBJ databases">
        <title>Wenzhouxiangella sp. Genome sequencing and assembly.</title>
        <authorList>
            <person name="Zhang R."/>
        </authorList>
    </citation>
    <scope>NUCLEOTIDE SEQUENCE [LARGE SCALE GENOMIC DNA]</scope>
    <source>
        <strain evidence="5 6">W260</strain>
    </source>
</reference>
<dbReference type="InterPro" id="IPR020449">
    <property type="entry name" value="Tscrpt_reg_AraC-type_HTH"/>
</dbReference>
<protein>
    <submittedName>
        <fullName evidence="5">Helix-turn-helix transcriptional regulator</fullName>
    </submittedName>
</protein>
<dbReference type="PANTHER" id="PTHR47893">
    <property type="entry name" value="REGULATORY PROTEIN PCHR"/>
    <property type="match status" value="1"/>
</dbReference>
<organism evidence="5 6">
    <name type="scientific">Marinihelvus fidelis</name>
    <dbReference type="NCBI Taxonomy" id="2613842"/>
    <lineage>
        <taxon>Bacteria</taxon>
        <taxon>Pseudomonadati</taxon>
        <taxon>Pseudomonadota</taxon>
        <taxon>Gammaproteobacteria</taxon>
        <taxon>Chromatiales</taxon>
        <taxon>Wenzhouxiangellaceae</taxon>
        <taxon>Marinihelvus</taxon>
    </lineage>
</organism>
<evidence type="ECO:0000259" key="4">
    <source>
        <dbReference type="PROSITE" id="PS01124"/>
    </source>
</evidence>
<sequence length="348" mass="39729">MRYDDEYAANLPPGFDPEAASPAELGALFEGARCISRFHSAADGSFVKELQQARLGRSYSYRIDAGGLLEVNDSFLRTPVVIRNEVDDLISFQFVSSVKRAEFLGERKNVHDLGPAVIVSAIPRPEYTYRVPRTNETIRHVVVYTTLSNLMERMGECALDYPVWLREILELRHTAPRQRVLFLEDVHRELTWPFFHQPVSGHLLNHWMNAKFNELLTIGLQILKNDHAWLDTGQQDADVPRGDIIRRARTILDREYANPPSLPQLARHLGISGTQLKSGFKSMHGTTVGQYTIERRIEAARLLLNENSHSISEIADIVGYQDHSAFTRAFRRLSGCTPRAWRLSRRRV</sequence>
<dbReference type="Proteomes" id="UP000325372">
    <property type="component" value="Unassembled WGS sequence"/>
</dbReference>
<keyword evidence="6" id="KW-1185">Reference proteome</keyword>
<dbReference type="AlphaFoldDB" id="A0A5N0TG20"/>
<dbReference type="PRINTS" id="PR00032">
    <property type="entry name" value="HTHARAC"/>
</dbReference>
<keyword evidence="2" id="KW-0238">DNA-binding</keyword>
<dbReference type="PROSITE" id="PS00041">
    <property type="entry name" value="HTH_ARAC_FAMILY_1"/>
    <property type="match status" value="1"/>
</dbReference>
<feature type="domain" description="HTH araC/xylS-type" evidence="4">
    <location>
        <begin position="246"/>
        <end position="344"/>
    </location>
</feature>
<dbReference type="SUPFAM" id="SSF46689">
    <property type="entry name" value="Homeodomain-like"/>
    <property type="match status" value="2"/>
</dbReference>
<dbReference type="EMBL" id="VYXP01000001">
    <property type="protein sequence ID" value="KAA9134025.1"/>
    <property type="molecule type" value="Genomic_DNA"/>
</dbReference>
<keyword evidence="3" id="KW-0804">Transcription</keyword>
<dbReference type="InterPro" id="IPR018062">
    <property type="entry name" value="HTH_AraC-typ_CS"/>
</dbReference>
<dbReference type="InterPro" id="IPR018060">
    <property type="entry name" value="HTH_AraC"/>
</dbReference>
<keyword evidence="1" id="KW-0805">Transcription regulation</keyword>
<dbReference type="SMART" id="SM00342">
    <property type="entry name" value="HTH_ARAC"/>
    <property type="match status" value="1"/>
</dbReference>
<dbReference type="Gene3D" id="1.10.10.60">
    <property type="entry name" value="Homeodomain-like"/>
    <property type="match status" value="1"/>
</dbReference>
<accession>A0A5N0TG20</accession>
<dbReference type="InterPro" id="IPR053142">
    <property type="entry name" value="PchR_regulatory_protein"/>
</dbReference>